<sequence>MSDFRGQWAPGKDGQIMATPVENASERLRMVITDSDTLQSQIRQHLFVIQGRHMASSAERPDGKSRPASMDGPRRSYSGELQARRASHDAGLYVCNPAVIKARSSTMPACMRSALKLPPLSAAALAKAGAADSPADSSADSSRHIGGAVNATMVPRSMIEDMMTPLGSLERSISEYLKEG</sequence>
<name>I0YIY5_COCSC</name>
<evidence type="ECO:0000313" key="3">
    <source>
        <dbReference type="Proteomes" id="UP000007264"/>
    </source>
</evidence>
<evidence type="ECO:0000313" key="2">
    <source>
        <dbReference type="EMBL" id="EIE18354.1"/>
    </source>
</evidence>
<accession>I0YIY5</accession>
<dbReference type="OrthoDB" id="10564490at2759"/>
<dbReference type="KEGG" id="csl:COCSUDRAFT_45415"/>
<proteinExistence type="predicted"/>
<feature type="region of interest" description="Disordered" evidence="1">
    <location>
        <begin position="53"/>
        <end position="81"/>
    </location>
</feature>
<dbReference type="RefSeq" id="XP_005642898.1">
    <property type="nucleotide sequence ID" value="XM_005642841.1"/>
</dbReference>
<keyword evidence="3" id="KW-1185">Reference proteome</keyword>
<protein>
    <submittedName>
        <fullName evidence="2">Uncharacterized protein</fullName>
    </submittedName>
</protein>
<evidence type="ECO:0000256" key="1">
    <source>
        <dbReference type="SAM" id="MobiDB-lite"/>
    </source>
</evidence>
<gene>
    <name evidence="2" type="ORF">COCSUDRAFT_45415</name>
</gene>
<dbReference type="GeneID" id="17036265"/>
<dbReference type="Proteomes" id="UP000007264">
    <property type="component" value="Unassembled WGS sequence"/>
</dbReference>
<dbReference type="AlphaFoldDB" id="I0YIY5"/>
<dbReference type="EMBL" id="AGSI01000024">
    <property type="protein sequence ID" value="EIE18354.1"/>
    <property type="molecule type" value="Genomic_DNA"/>
</dbReference>
<comment type="caution">
    <text evidence="2">The sequence shown here is derived from an EMBL/GenBank/DDBJ whole genome shotgun (WGS) entry which is preliminary data.</text>
</comment>
<reference evidence="2 3" key="1">
    <citation type="journal article" date="2012" name="Genome Biol.">
        <title>The genome of the polar eukaryotic microalga coccomyxa subellipsoidea reveals traits of cold adaptation.</title>
        <authorList>
            <person name="Blanc G."/>
            <person name="Agarkova I."/>
            <person name="Grimwood J."/>
            <person name="Kuo A."/>
            <person name="Brueggeman A."/>
            <person name="Dunigan D."/>
            <person name="Gurnon J."/>
            <person name="Ladunga I."/>
            <person name="Lindquist E."/>
            <person name="Lucas S."/>
            <person name="Pangilinan J."/>
            <person name="Proschold T."/>
            <person name="Salamov A."/>
            <person name="Schmutz J."/>
            <person name="Weeks D."/>
            <person name="Yamada T."/>
            <person name="Claverie J.M."/>
            <person name="Grigoriev I."/>
            <person name="Van Etten J."/>
            <person name="Lomsadze A."/>
            <person name="Borodovsky M."/>
        </authorList>
    </citation>
    <scope>NUCLEOTIDE SEQUENCE [LARGE SCALE GENOMIC DNA]</scope>
    <source>
        <strain evidence="2 3">C-169</strain>
    </source>
</reference>
<organism evidence="2 3">
    <name type="scientific">Coccomyxa subellipsoidea (strain C-169)</name>
    <name type="common">Green microalga</name>
    <dbReference type="NCBI Taxonomy" id="574566"/>
    <lineage>
        <taxon>Eukaryota</taxon>
        <taxon>Viridiplantae</taxon>
        <taxon>Chlorophyta</taxon>
        <taxon>core chlorophytes</taxon>
        <taxon>Trebouxiophyceae</taxon>
        <taxon>Trebouxiophyceae incertae sedis</taxon>
        <taxon>Coccomyxaceae</taxon>
        <taxon>Coccomyxa</taxon>
        <taxon>Coccomyxa subellipsoidea</taxon>
    </lineage>
</organism>